<reference evidence="6 7" key="1">
    <citation type="journal article" date="2016" name="Antonie Van Leeuwenhoek">
        <title>Bacillus depressus sp. nov., isolated from soil of a sunflower field.</title>
        <authorList>
            <person name="Wei X."/>
            <person name="Xin D."/>
            <person name="Xin Y."/>
            <person name="Zhang H."/>
            <person name="Wang T."/>
            <person name="Zhang J."/>
        </authorList>
    </citation>
    <scope>NUCLEOTIDE SEQUENCE [LARGE SCALE GENOMIC DNA]</scope>
    <source>
        <strain evidence="6 7">BZ1</strain>
    </source>
</reference>
<gene>
    <name evidence="6" type="ORF">F7731_12495</name>
</gene>
<name>A0A6L3V7S3_9BACI</name>
<dbReference type="CDD" id="cd08231">
    <property type="entry name" value="MDR_TM0436_like"/>
    <property type="match status" value="1"/>
</dbReference>
<dbReference type="PANTHER" id="PTHR43401:SF2">
    <property type="entry name" value="L-THREONINE 3-DEHYDROGENASE"/>
    <property type="match status" value="1"/>
</dbReference>
<dbReference type="Proteomes" id="UP000481030">
    <property type="component" value="Unassembled WGS sequence"/>
</dbReference>
<dbReference type="EMBL" id="WBOS01000004">
    <property type="protein sequence ID" value="KAB2336300.1"/>
    <property type="molecule type" value="Genomic_DNA"/>
</dbReference>
<keyword evidence="7" id="KW-1185">Reference proteome</keyword>
<dbReference type="InterPro" id="IPR036291">
    <property type="entry name" value="NAD(P)-bd_dom_sf"/>
</dbReference>
<proteinExistence type="inferred from homology"/>
<dbReference type="RefSeq" id="WP_151535104.1">
    <property type="nucleotide sequence ID" value="NZ_WBOS01000004.1"/>
</dbReference>
<evidence type="ECO:0000259" key="5">
    <source>
        <dbReference type="SMART" id="SM00829"/>
    </source>
</evidence>
<dbReference type="GO" id="GO:0008270">
    <property type="term" value="F:zinc ion binding"/>
    <property type="evidence" value="ECO:0007669"/>
    <property type="project" value="InterPro"/>
</dbReference>
<keyword evidence="3" id="KW-0560">Oxidoreductase</keyword>
<dbReference type="SUPFAM" id="SSF50129">
    <property type="entry name" value="GroES-like"/>
    <property type="match status" value="1"/>
</dbReference>
<feature type="domain" description="Enoyl reductase (ER)" evidence="5">
    <location>
        <begin position="12"/>
        <end position="323"/>
    </location>
</feature>
<dbReference type="GO" id="GO:0016491">
    <property type="term" value="F:oxidoreductase activity"/>
    <property type="evidence" value="ECO:0007669"/>
    <property type="project" value="UniProtKB-KW"/>
</dbReference>
<dbReference type="Pfam" id="PF00107">
    <property type="entry name" value="ADH_zinc_N"/>
    <property type="match status" value="1"/>
</dbReference>
<accession>A0A6L3V7S3</accession>
<evidence type="ECO:0000313" key="7">
    <source>
        <dbReference type="Proteomes" id="UP000481030"/>
    </source>
</evidence>
<dbReference type="InterPro" id="IPR011032">
    <property type="entry name" value="GroES-like_sf"/>
</dbReference>
<evidence type="ECO:0000313" key="6">
    <source>
        <dbReference type="EMBL" id="KAB2336300.1"/>
    </source>
</evidence>
<dbReference type="InterPro" id="IPR013149">
    <property type="entry name" value="ADH-like_C"/>
</dbReference>
<dbReference type="Gene3D" id="3.40.50.720">
    <property type="entry name" value="NAD(P)-binding Rossmann-like Domain"/>
    <property type="match status" value="1"/>
</dbReference>
<dbReference type="OrthoDB" id="9769198at2"/>
<comment type="cofactor">
    <cofactor evidence="4">
        <name>Zn(2+)</name>
        <dbReference type="ChEBI" id="CHEBI:29105"/>
    </cofactor>
</comment>
<dbReference type="InterPro" id="IPR002328">
    <property type="entry name" value="ADH_Zn_CS"/>
</dbReference>
<dbReference type="Pfam" id="PF08240">
    <property type="entry name" value="ADH_N"/>
    <property type="match status" value="1"/>
</dbReference>
<dbReference type="PANTHER" id="PTHR43401">
    <property type="entry name" value="L-THREONINE 3-DEHYDROGENASE"/>
    <property type="match status" value="1"/>
</dbReference>
<dbReference type="Gene3D" id="3.90.180.10">
    <property type="entry name" value="Medium-chain alcohol dehydrogenases, catalytic domain"/>
    <property type="match status" value="1"/>
</dbReference>
<evidence type="ECO:0000256" key="4">
    <source>
        <dbReference type="RuleBase" id="RU361277"/>
    </source>
</evidence>
<evidence type="ECO:0000256" key="3">
    <source>
        <dbReference type="ARBA" id="ARBA00023002"/>
    </source>
</evidence>
<dbReference type="InterPro" id="IPR020843">
    <property type="entry name" value="ER"/>
</dbReference>
<organism evidence="6 7">
    <name type="scientific">Cytobacillus depressus</name>
    <dbReference type="NCBI Taxonomy" id="1602942"/>
    <lineage>
        <taxon>Bacteria</taxon>
        <taxon>Bacillati</taxon>
        <taxon>Bacillota</taxon>
        <taxon>Bacilli</taxon>
        <taxon>Bacillales</taxon>
        <taxon>Bacillaceae</taxon>
        <taxon>Cytobacillus</taxon>
    </lineage>
</organism>
<comment type="caution">
    <text evidence="6">The sequence shown here is derived from an EMBL/GenBank/DDBJ whole genome shotgun (WGS) entry which is preliminary data.</text>
</comment>
<dbReference type="AlphaFoldDB" id="A0A6L3V7S3"/>
<evidence type="ECO:0000256" key="2">
    <source>
        <dbReference type="ARBA" id="ARBA00022833"/>
    </source>
</evidence>
<keyword evidence="1 4" id="KW-0479">Metal-binding</keyword>
<sequence>MKGKLAVMTKPGKLEMKEYALPKVEPGAVLAKILRANVCGSEIHIWKGEHPTKKSGCLGHEMVGEIAALGEGVQTDNAGNPVKVGDRIAAVYYLTCGKCSYCNNYQYHLCENAYNYYSRTPEEFPHFHGTFGTHYYIHPDQHFYKVPDNVPNSVAASANCALSQVYFGIDKAGIGFGHTVVIQGAGGLGLNATAIAKEFGATVIVIDSVESRLEIAKHFGADHVINMNEYETIEKRAALVYKLTNGKGADVAMELTGVPAAFQEGIHLIRLGGKYVSIGNLSPGKFTSFDPGLMTRKSIQILSLVRYDPTYLNKALQFLSRTIDKYPFVEMIDQDFDLNEIERALDKSVSREVTRASININNHHFSRASLK</sequence>
<comment type="similarity">
    <text evidence="4">Belongs to the zinc-containing alcohol dehydrogenase family.</text>
</comment>
<dbReference type="SMART" id="SM00829">
    <property type="entry name" value="PKS_ER"/>
    <property type="match status" value="1"/>
</dbReference>
<keyword evidence="2 4" id="KW-0862">Zinc</keyword>
<dbReference type="InterPro" id="IPR050129">
    <property type="entry name" value="Zn_alcohol_dh"/>
</dbReference>
<protein>
    <submittedName>
        <fullName evidence="6">Zinc-binding dehydrogenase</fullName>
    </submittedName>
</protein>
<dbReference type="InterPro" id="IPR013154">
    <property type="entry name" value="ADH-like_N"/>
</dbReference>
<dbReference type="SUPFAM" id="SSF51735">
    <property type="entry name" value="NAD(P)-binding Rossmann-fold domains"/>
    <property type="match status" value="1"/>
</dbReference>
<evidence type="ECO:0000256" key="1">
    <source>
        <dbReference type="ARBA" id="ARBA00022723"/>
    </source>
</evidence>
<dbReference type="PROSITE" id="PS00059">
    <property type="entry name" value="ADH_ZINC"/>
    <property type="match status" value="1"/>
</dbReference>